<evidence type="ECO:0000256" key="4">
    <source>
        <dbReference type="ARBA" id="ARBA00016436"/>
    </source>
</evidence>
<keyword evidence="6 13" id="KW-0441">Lipid A biosynthesis</keyword>
<name>I5C638_9BACT</name>
<comment type="function">
    <text evidence="1 13">Transfers the gamma-phosphate of ATP to the 4'-position of a tetraacyldisaccharide 1-phosphate intermediate (termed DS-1-P) to form tetraacyldisaccharide 1,4'-bis-phosphate (lipid IVA).</text>
</comment>
<evidence type="ECO:0000256" key="6">
    <source>
        <dbReference type="ARBA" id="ARBA00022556"/>
    </source>
</evidence>
<accession>I5C638</accession>
<dbReference type="GO" id="GO:0009244">
    <property type="term" value="P:lipopolysaccharide core region biosynthetic process"/>
    <property type="evidence" value="ECO:0007669"/>
    <property type="project" value="TreeGrafter"/>
</dbReference>
<proteinExistence type="inferred from homology"/>
<dbReference type="STRING" id="1189621.A3SI_06904"/>
<evidence type="ECO:0000256" key="3">
    <source>
        <dbReference type="ARBA" id="ARBA00012071"/>
    </source>
</evidence>
<organism evidence="14 15">
    <name type="scientific">Nitritalea halalkaliphila LW7</name>
    <dbReference type="NCBI Taxonomy" id="1189621"/>
    <lineage>
        <taxon>Bacteria</taxon>
        <taxon>Pseudomonadati</taxon>
        <taxon>Bacteroidota</taxon>
        <taxon>Cytophagia</taxon>
        <taxon>Cytophagales</taxon>
        <taxon>Cyclobacteriaceae</taxon>
        <taxon>Nitritalea</taxon>
    </lineage>
</organism>
<dbReference type="GO" id="GO:0005524">
    <property type="term" value="F:ATP binding"/>
    <property type="evidence" value="ECO:0007669"/>
    <property type="project" value="UniProtKB-UniRule"/>
</dbReference>
<keyword evidence="15" id="KW-1185">Reference proteome</keyword>
<dbReference type="GO" id="GO:0009029">
    <property type="term" value="F:lipid-A 4'-kinase activity"/>
    <property type="evidence" value="ECO:0007669"/>
    <property type="project" value="UniProtKB-UniRule"/>
</dbReference>
<dbReference type="InterPro" id="IPR027417">
    <property type="entry name" value="P-loop_NTPase"/>
</dbReference>
<dbReference type="PANTHER" id="PTHR42724">
    <property type="entry name" value="TETRAACYLDISACCHARIDE 4'-KINASE"/>
    <property type="match status" value="1"/>
</dbReference>
<evidence type="ECO:0000256" key="1">
    <source>
        <dbReference type="ARBA" id="ARBA00002274"/>
    </source>
</evidence>
<dbReference type="EC" id="2.7.1.130" evidence="3 13"/>
<evidence type="ECO:0000256" key="10">
    <source>
        <dbReference type="ARBA" id="ARBA00022840"/>
    </source>
</evidence>
<evidence type="ECO:0000256" key="13">
    <source>
        <dbReference type="HAMAP-Rule" id="MF_00409"/>
    </source>
</evidence>
<evidence type="ECO:0000256" key="8">
    <source>
        <dbReference type="ARBA" id="ARBA00022741"/>
    </source>
</evidence>
<evidence type="ECO:0000313" key="15">
    <source>
        <dbReference type="Proteomes" id="UP000005551"/>
    </source>
</evidence>
<comment type="similarity">
    <text evidence="13">Belongs to the LpxK family.</text>
</comment>
<dbReference type="EMBL" id="AJYA01000015">
    <property type="protein sequence ID" value="EIM77290.1"/>
    <property type="molecule type" value="Genomic_DNA"/>
</dbReference>
<dbReference type="SUPFAM" id="SSF52540">
    <property type="entry name" value="P-loop containing nucleoside triphosphate hydrolases"/>
    <property type="match status" value="1"/>
</dbReference>
<reference evidence="14 15" key="1">
    <citation type="submission" date="2012-05" db="EMBL/GenBank/DDBJ databases">
        <title>Genome sequence of Nitritalea halalkaliphila LW7.</title>
        <authorList>
            <person name="Jangir P.K."/>
            <person name="Singh A."/>
            <person name="Shivaji S."/>
            <person name="Sharma R."/>
        </authorList>
    </citation>
    <scope>NUCLEOTIDE SEQUENCE [LARGE SCALE GENOMIC DNA]</scope>
    <source>
        <strain evidence="14 15">LW7</strain>
    </source>
</reference>
<evidence type="ECO:0000256" key="12">
    <source>
        <dbReference type="ARBA" id="ARBA00029757"/>
    </source>
</evidence>
<evidence type="ECO:0000256" key="2">
    <source>
        <dbReference type="ARBA" id="ARBA00004870"/>
    </source>
</evidence>
<keyword evidence="5 13" id="KW-0444">Lipid biosynthesis</keyword>
<dbReference type="NCBIfam" id="TIGR00682">
    <property type="entry name" value="lpxK"/>
    <property type="match status" value="1"/>
</dbReference>
<comment type="caution">
    <text evidence="14">The sequence shown here is derived from an EMBL/GenBank/DDBJ whole genome shotgun (WGS) entry which is preliminary data.</text>
</comment>
<evidence type="ECO:0000256" key="11">
    <source>
        <dbReference type="ARBA" id="ARBA00023098"/>
    </source>
</evidence>
<evidence type="ECO:0000256" key="9">
    <source>
        <dbReference type="ARBA" id="ARBA00022777"/>
    </source>
</evidence>
<dbReference type="GO" id="GO:0005886">
    <property type="term" value="C:plasma membrane"/>
    <property type="evidence" value="ECO:0007669"/>
    <property type="project" value="TreeGrafter"/>
</dbReference>
<dbReference type="AlphaFoldDB" id="I5C638"/>
<keyword evidence="8 13" id="KW-0547">Nucleotide-binding</keyword>
<dbReference type="PATRIC" id="fig|1189621.3.peg.1439"/>
<evidence type="ECO:0000313" key="14">
    <source>
        <dbReference type="EMBL" id="EIM77290.1"/>
    </source>
</evidence>
<dbReference type="HAMAP" id="MF_00409">
    <property type="entry name" value="LpxK"/>
    <property type="match status" value="1"/>
</dbReference>
<evidence type="ECO:0000256" key="5">
    <source>
        <dbReference type="ARBA" id="ARBA00022516"/>
    </source>
</evidence>
<sequence>MKWYQILAFPFAQLYAGAMRFRHHLFETGLKKSVRFDRPCIAVGNLSVGGTGKTPAVDFLIEQLQERYAVAVVSRGYGRKTRGVRVAQSSSTAEELGDEPALLYEKHGGRVPVAVGERRIEAIPLLLAEHPETEVILLDDAFQHRYVERQVNLLLSTYAAPFFRDQVLPAGWLRESRSGAARASAILVTKCPENLGEREKETYRQACARYAPGVPVYFSTIRYGQPYPLGGSPKRELKPGDPVLLFSGLASDEALYAALSGSFQVRERIRFPDHVRYGASQIAQLRQAAAAHPGVAFICTEKDAIKLKAPAHAEFLAEFPIFAQPMAMHMSETDRDSLETHVFTRLQAFFQSPDAFR</sequence>
<keyword evidence="9 13" id="KW-0418">Kinase</keyword>
<keyword evidence="7 13" id="KW-0808">Transferase</keyword>
<protein>
    <recommendedName>
        <fullName evidence="4 13">Tetraacyldisaccharide 4'-kinase</fullName>
        <ecNumber evidence="3 13">2.7.1.130</ecNumber>
    </recommendedName>
    <alternativeName>
        <fullName evidence="12 13">Lipid A 4'-kinase</fullName>
    </alternativeName>
</protein>
<dbReference type="Pfam" id="PF02606">
    <property type="entry name" value="LpxK"/>
    <property type="match status" value="1"/>
</dbReference>
<dbReference type="GO" id="GO:0009245">
    <property type="term" value="P:lipid A biosynthetic process"/>
    <property type="evidence" value="ECO:0007669"/>
    <property type="project" value="UniProtKB-UniRule"/>
</dbReference>
<dbReference type="RefSeq" id="WP_009054221.1">
    <property type="nucleotide sequence ID" value="NZ_AJYA01000015.1"/>
</dbReference>
<feature type="binding site" evidence="13">
    <location>
        <begin position="47"/>
        <end position="54"/>
    </location>
    <ligand>
        <name>ATP</name>
        <dbReference type="ChEBI" id="CHEBI:30616"/>
    </ligand>
</feature>
<gene>
    <name evidence="13" type="primary">lpxK</name>
    <name evidence="14" type="ORF">A3SI_06904</name>
</gene>
<comment type="pathway">
    <text evidence="2 13">Glycolipid biosynthesis; lipid IV(A) biosynthesis; lipid IV(A) from (3R)-3-hydroxytetradecanoyl-[acyl-carrier-protein] and UDP-N-acetyl-alpha-D-glucosamine: step 6/6.</text>
</comment>
<dbReference type="Proteomes" id="UP000005551">
    <property type="component" value="Unassembled WGS sequence"/>
</dbReference>
<dbReference type="InterPro" id="IPR003758">
    <property type="entry name" value="LpxK"/>
</dbReference>
<evidence type="ECO:0000256" key="7">
    <source>
        <dbReference type="ARBA" id="ARBA00022679"/>
    </source>
</evidence>
<keyword evidence="11 13" id="KW-0443">Lipid metabolism</keyword>
<comment type="catalytic activity">
    <reaction evidence="13">
        <text>a lipid A disaccharide + ATP = a lipid IVA + ADP + H(+)</text>
        <dbReference type="Rhea" id="RHEA:67840"/>
        <dbReference type="ChEBI" id="CHEBI:15378"/>
        <dbReference type="ChEBI" id="CHEBI:30616"/>
        <dbReference type="ChEBI" id="CHEBI:176343"/>
        <dbReference type="ChEBI" id="CHEBI:176425"/>
        <dbReference type="ChEBI" id="CHEBI:456216"/>
        <dbReference type="EC" id="2.7.1.130"/>
    </reaction>
</comment>
<dbReference type="PANTHER" id="PTHR42724:SF1">
    <property type="entry name" value="TETRAACYLDISACCHARIDE 4'-KINASE, MITOCHONDRIAL-RELATED"/>
    <property type="match status" value="1"/>
</dbReference>
<keyword evidence="10 13" id="KW-0067">ATP-binding</keyword>
<dbReference type="UniPathway" id="UPA00359">
    <property type="reaction ID" value="UER00482"/>
</dbReference>
<dbReference type="OrthoDB" id="9766423at2"/>